<dbReference type="Pfam" id="PF17769">
    <property type="entry name" value="PurK_C"/>
    <property type="match status" value="1"/>
</dbReference>
<proteinExistence type="inferred from homology"/>
<feature type="binding site" evidence="4">
    <location>
        <position position="181"/>
    </location>
    <ligand>
        <name>ATP</name>
        <dbReference type="ChEBI" id="CHEBI:30616"/>
    </ligand>
</feature>
<dbReference type="GO" id="GO:0004638">
    <property type="term" value="F:phosphoribosylaminoimidazole carboxylase activity"/>
    <property type="evidence" value="ECO:0007669"/>
    <property type="project" value="InterPro"/>
</dbReference>
<reference evidence="8" key="1">
    <citation type="submission" date="2020-04" db="EMBL/GenBank/DDBJ databases">
        <authorList>
            <person name="Kittiwongwattana C."/>
        </authorList>
    </citation>
    <scope>NUCLEOTIDE SEQUENCE [LARGE SCALE GENOMIC DNA]</scope>
    <source>
        <strain evidence="8">1310</strain>
    </source>
</reference>
<keyword evidence="1 4" id="KW-0547">Nucleotide-binding</keyword>
<dbReference type="AlphaFoldDB" id="A0AAE7D8K0"/>
<comment type="function">
    <text evidence="4">Catalyzes the ATP-dependent conversion of 5-aminoimidazole ribonucleotide (AIR) and HCO(3)(-) to N5-carboxyaminoimidazole ribonucleotide (N5-CAIR).</text>
</comment>
<dbReference type="Pfam" id="PF02222">
    <property type="entry name" value="ATP-grasp"/>
    <property type="match status" value="1"/>
</dbReference>
<dbReference type="InterPro" id="IPR011054">
    <property type="entry name" value="Rudment_hybrid_motif"/>
</dbReference>
<gene>
    <name evidence="4 5" type="primary">purK</name>
    <name evidence="7" type="ORF">HF329_16680</name>
</gene>
<name>A0AAE7D8K0_9BACT</name>
<dbReference type="NCBIfam" id="NF004679">
    <property type="entry name" value="PRK06019.1-5"/>
    <property type="match status" value="1"/>
</dbReference>
<dbReference type="InterPro" id="IPR005875">
    <property type="entry name" value="PurK"/>
</dbReference>
<dbReference type="Proteomes" id="UP000502421">
    <property type="component" value="Chromosome"/>
</dbReference>
<dbReference type="Pfam" id="PF22660">
    <property type="entry name" value="RS_preATP-grasp-like"/>
    <property type="match status" value="1"/>
</dbReference>
<comment type="catalytic activity">
    <reaction evidence="4 5">
        <text>5-amino-1-(5-phospho-beta-D-ribosyl)imidazole + hydrogencarbonate + ATP = 5-carboxyamino-1-(5-phospho-D-ribosyl)imidazole + ADP + phosphate + 2 H(+)</text>
        <dbReference type="Rhea" id="RHEA:19317"/>
        <dbReference type="ChEBI" id="CHEBI:15378"/>
        <dbReference type="ChEBI" id="CHEBI:17544"/>
        <dbReference type="ChEBI" id="CHEBI:30616"/>
        <dbReference type="ChEBI" id="CHEBI:43474"/>
        <dbReference type="ChEBI" id="CHEBI:58730"/>
        <dbReference type="ChEBI" id="CHEBI:137981"/>
        <dbReference type="ChEBI" id="CHEBI:456216"/>
        <dbReference type="EC" id="6.3.4.18"/>
    </reaction>
</comment>
<feature type="binding site" evidence="4">
    <location>
        <position position="104"/>
    </location>
    <ligand>
        <name>ATP</name>
        <dbReference type="ChEBI" id="CHEBI:30616"/>
    </ligand>
</feature>
<dbReference type="EC" id="6.3.4.18" evidence="4 5"/>
<dbReference type="KEGG" id="coy:HF329_16680"/>
<comment type="caution">
    <text evidence="4">Lacks conserved residue(s) required for the propagation of feature annotation.</text>
</comment>
<evidence type="ECO:0000256" key="2">
    <source>
        <dbReference type="ARBA" id="ARBA00022755"/>
    </source>
</evidence>
<dbReference type="Gene3D" id="3.30.1490.20">
    <property type="entry name" value="ATP-grasp fold, A domain"/>
    <property type="match status" value="1"/>
</dbReference>
<dbReference type="SUPFAM" id="SSF52440">
    <property type="entry name" value="PreATP-grasp domain"/>
    <property type="match status" value="1"/>
</dbReference>
<comment type="similarity">
    <text evidence="4 5">Belongs to the PurK/PurT family.</text>
</comment>
<dbReference type="GO" id="GO:0005829">
    <property type="term" value="C:cytosol"/>
    <property type="evidence" value="ECO:0007669"/>
    <property type="project" value="TreeGrafter"/>
</dbReference>
<dbReference type="Gene3D" id="3.40.50.20">
    <property type="match status" value="1"/>
</dbReference>
<feature type="binding site" evidence="4">
    <location>
        <begin position="260"/>
        <end position="261"/>
    </location>
    <ligand>
        <name>ATP</name>
        <dbReference type="ChEBI" id="CHEBI:30616"/>
    </ligand>
</feature>
<keyword evidence="3 4" id="KW-0067">ATP-binding</keyword>
<dbReference type="InterPro" id="IPR003135">
    <property type="entry name" value="ATP-grasp_carboxylate-amine"/>
</dbReference>
<dbReference type="InterPro" id="IPR011761">
    <property type="entry name" value="ATP-grasp"/>
</dbReference>
<feature type="binding site" evidence="4">
    <location>
        <begin position="173"/>
        <end position="176"/>
    </location>
    <ligand>
        <name>ATP</name>
        <dbReference type="ChEBI" id="CHEBI:30616"/>
    </ligand>
</feature>
<dbReference type="RefSeq" id="WP_168805470.1">
    <property type="nucleotide sequence ID" value="NZ_CP051205.1"/>
</dbReference>
<comment type="function">
    <text evidence="5">Catalyzes the ATP-dependent conversion of 5-aminoimidazole ribonucleotide (AIR) and HCO(3)- to N5-carboxyaminoimidazole ribonucleotide (N5-CAIR).</text>
</comment>
<dbReference type="GO" id="GO:0005524">
    <property type="term" value="F:ATP binding"/>
    <property type="evidence" value="ECO:0007669"/>
    <property type="project" value="UniProtKB-UniRule"/>
</dbReference>
<dbReference type="InterPro" id="IPR016185">
    <property type="entry name" value="PreATP-grasp_dom_sf"/>
</dbReference>
<keyword evidence="2 4" id="KW-0658">Purine biosynthesis</keyword>
<dbReference type="SUPFAM" id="SSF56059">
    <property type="entry name" value="Glutathione synthetase ATP-binding domain-like"/>
    <property type="match status" value="1"/>
</dbReference>
<dbReference type="NCBIfam" id="TIGR01161">
    <property type="entry name" value="purK"/>
    <property type="match status" value="1"/>
</dbReference>
<dbReference type="InterPro" id="IPR040686">
    <property type="entry name" value="PurK_C"/>
</dbReference>
<evidence type="ECO:0000259" key="6">
    <source>
        <dbReference type="PROSITE" id="PS50975"/>
    </source>
</evidence>
<sequence>MLENLKIGILGGGQLGAMIMRHAIDFGLSVSIMDNDAHAPCSRYTSSFFCGDPASFEAVLEFGKDLDVITIEKEAVNINALRQLEKQGVRIFPTPDTIEIIQDKFTQKQFLLSHNIPVAPGEAIQGKNDLYQYESKLPLCLKKRRDGYDGYGVMVLKTREDIAAAFDAPCVVEELVDIKHEISVIVARNEHGAVACYDPVMMVFSEEKFILDYQIAPAQLDEEILKEATNLAKGIADAIQLVGILAVEMFVTKDHKILVNELAPRPHNSGHHTIEASTTSQYEQLLRAVLGLPLGATALHLPSLMMNVLENASLNTDRQGKLQRLLDIPGAHLHWYGKEGKRPGRKVGHVTITGNTIENVIAKAESIRKILN</sequence>
<organism evidence="7 8">
    <name type="scientific">Chitinophaga oryzae</name>
    <dbReference type="NCBI Taxonomy" id="2725414"/>
    <lineage>
        <taxon>Bacteria</taxon>
        <taxon>Pseudomonadati</taxon>
        <taxon>Bacteroidota</taxon>
        <taxon>Chitinophagia</taxon>
        <taxon>Chitinophagales</taxon>
        <taxon>Chitinophagaceae</taxon>
        <taxon>Chitinophaga</taxon>
    </lineage>
</organism>
<evidence type="ECO:0000256" key="5">
    <source>
        <dbReference type="RuleBase" id="RU361200"/>
    </source>
</evidence>
<protein>
    <recommendedName>
        <fullName evidence="4 5">N5-carboxyaminoimidazole ribonucleotide synthase</fullName>
        <shortName evidence="4 5">N5-CAIR synthase</shortName>
        <ecNumber evidence="4 5">6.3.4.18</ecNumber>
    </recommendedName>
    <alternativeName>
        <fullName evidence="4 5">5-(carboxyamino)imidazole ribonucleotide synthetase</fullName>
    </alternativeName>
</protein>
<feature type="binding site" evidence="4">
    <location>
        <position position="142"/>
    </location>
    <ligand>
        <name>ATP</name>
        <dbReference type="ChEBI" id="CHEBI:30616"/>
    </ligand>
</feature>
<dbReference type="Gene3D" id="3.30.470.20">
    <property type="entry name" value="ATP-grasp fold, B domain"/>
    <property type="match status" value="1"/>
</dbReference>
<dbReference type="GO" id="GO:0006189">
    <property type="term" value="P:'de novo' IMP biosynthetic process"/>
    <property type="evidence" value="ECO:0007669"/>
    <property type="project" value="UniProtKB-UniRule"/>
</dbReference>
<dbReference type="SUPFAM" id="SSF51246">
    <property type="entry name" value="Rudiment single hybrid motif"/>
    <property type="match status" value="1"/>
</dbReference>
<evidence type="ECO:0000313" key="7">
    <source>
        <dbReference type="EMBL" id="QJB32864.1"/>
    </source>
</evidence>
<evidence type="ECO:0000256" key="4">
    <source>
        <dbReference type="HAMAP-Rule" id="MF_01928"/>
    </source>
</evidence>
<evidence type="ECO:0000256" key="3">
    <source>
        <dbReference type="ARBA" id="ARBA00022840"/>
    </source>
</evidence>
<keyword evidence="4 5" id="KW-0436">Ligase</keyword>
<feature type="domain" description="ATP-grasp" evidence="6">
    <location>
        <begin position="108"/>
        <end position="290"/>
    </location>
</feature>
<dbReference type="GO" id="GO:0046872">
    <property type="term" value="F:metal ion binding"/>
    <property type="evidence" value="ECO:0007669"/>
    <property type="project" value="InterPro"/>
</dbReference>
<dbReference type="PANTHER" id="PTHR11609">
    <property type="entry name" value="PURINE BIOSYNTHESIS PROTEIN 6/7, PUR6/7"/>
    <property type="match status" value="1"/>
</dbReference>
<evidence type="ECO:0000313" key="8">
    <source>
        <dbReference type="Proteomes" id="UP000502421"/>
    </source>
</evidence>
<comment type="pathway">
    <text evidence="4 5">Purine metabolism; IMP biosynthesis via de novo pathway; 5-amino-1-(5-phospho-D-ribosyl)imidazole-4-carboxylate from 5-amino-1-(5-phospho-D-ribosyl)imidazole (N5-CAIR route): step 1/2.</text>
</comment>
<dbReference type="GO" id="GO:0034028">
    <property type="term" value="F:5-(carboxyamino)imidazole ribonucleotide synthase activity"/>
    <property type="evidence" value="ECO:0007669"/>
    <property type="project" value="UniProtKB-UniRule"/>
</dbReference>
<accession>A0AAE7D8K0</accession>
<dbReference type="PROSITE" id="PS50975">
    <property type="entry name" value="ATP_GRASP"/>
    <property type="match status" value="1"/>
</dbReference>
<dbReference type="EMBL" id="CP051205">
    <property type="protein sequence ID" value="QJB32864.1"/>
    <property type="molecule type" value="Genomic_DNA"/>
</dbReference>
<comment type="subunit">
    <text evidence="4 5">Homodimer.</text>
</comment>
<dbReference type="HAMAP" id="MF_01928">
    <property type="entry name" value="PurK"/>
    <property type="match status" value="1"/>
</dbReference>
<dbReference type="InterPro" id="IPR054350">
    <property type="entry name" value="PurT/PurK_preATP-grasp"/>
</dbReference>
<dbReference type="InterPro" id="IPR013815">
    <property type="entry name" value="ATP_grasp_subdomain_1"/>
</dbReference>
<dbReference type="PANTHER" id="PTHR11609:SF5">
    <property type="entry name" value="PHOSPHORIBOSYLAMINOIMIDAZOLE CARBOXYLASE"/>
    <property type="match status" value="1"/>
</dbReference>
<evidence type="ECO:0000256" key="1">
    <source>
        <dbReference type="ARBA" id="ARBA00022741"/>
    </source>
</evidence>